<dbReference type="EMBL" id="BAAALF010000086">
    <property type="protein sequence ID" value="GAA1249340.1"/>
    <property type="molecule type" value="Genomic_DNA"/>
</dbReference>
<reference evidence="1 2" key="1">
    <citation type="journal article" date="2019" name="Int. J. Syst. Evol. Microbiol.">
        <title>The Global Catalogue of Microorganisms (GCM) 10K type strain sequencing project: providing services to taxonomists for standard genome sequencing and annotation.</title>
        <authorList>
            <consortium name="The Broad Institute Genomics Platform"/>
            <consortium name="The Broad Institute Genome Sequencing Center for Infectious Disease"/>
            <person name="Wu L."/>
            <person name="Ma J."/>
        </authorList>
    </citation>
    <scope>NUCLEOTIDE SEQUENCE [LARGE SCALE GENOMIC DNA]</scope>
    <source>
        <strain evidence="1 2">JCM 13004</strain>
    </source>
</reference>
<organism evidence="1 2">
    <name type="scientific">Kitasatospora nipponensis</name>
    <dbReference type="NCBI Taxonomy" id="258049"/>
    <lineage>
        <taxon>Bacteria</taxon>
        <taxon>Bacillati</taxon>
        <taxon>Actinomycetota</taxon>
        <taxon>Actinomycetes</taxon>
        <taxon>Kitasatosporales</taxon>
        <taxon>Streptomycetaceae</taxon>
        <taxon>Kitasatospora</taxon>
    </lineage>
</organism>
<comment type="caution">
    <text evidence="1">The sequence shown here is derived from an EMBL/GenBank/DDBJ whole genome shotgun (WGS) entry which is preliminary data.</text>
</comment>
<dbReference type="Proteomes" id="UP001500037">
    <property type="component" value="Unassembled WGS sequence"/>
</dbReference>
<evidence type="ECO:0000313" key="1">
    <source>
        <dbReference type="EMBL" id="GAA1249340.1"/>
    </source>
</evidence>
<name>A0ABN1WG45_9ACTN</name>
<gene>
    <name evidence="1" type="ORF">GCM10009665_45200</name>
</gene>
<proteinExistence type="predicted"/>
<accession>A0ABN1WG45</accession>
<evidence type="ECO:0000313" key="2">
    <source>
        <dbReference type="Proteomes" id="UP001500037"/>
    </source>
</evidence>
<sequence length="182" mass="19639">MNLAELQAGLLALLKSREQDPRHDHPYFRQIASSGRLSVLREISAWWRGLAIEETCVLTSTLLKRRGTFGQVAGRFADRPDATPHHQEQAAVFLAEMARHGDPLVAAVARFEGALLAVVSGEATGPVTIPWQHAPYAVLEGLLLGAPLDEERIHGAYRVVVGPEIPGLFRVEPVAAGGGRTG</sequence>
<protein>
    <submittedName>
        <fullName evidence="1">Uncharacterized protein</fullName>
    </submittedName>
</protein>
<keyword evidence="2" id="KW-1185">Reference proteome</keyword>
<dbReference type="RefSeq" id="WP_344443737.1">
    <property type="nucleotide sequence ID" value="NZ_BAAALF010000086.1"/>
</dbReference>